<dbReference type="OrthoDB" id="1854899at2759"/>
<gene>
    <name evidence="4" type="primary">MED20</name>
    <name evidence="5" type="ORF">SBAD_LOCUS2441</name>
</gene>
<protein>
    <recommendedName>
        <fullName evidence="4">Mediator of RNA polymerase II transcription subunit 20</fullName>
    </recommendedName>
    <alternativeName>
        <fullName evidence="4">Mediator complex subunit 20</fullName>
    </alternativeName>
</protein>
<organism evidence="5 6">
    <name type="scientific">Soboliphyme baturini</name>
    <dbReference type="NCBI Taxonomy" id="241478"/>
    <lineage>
        <taxon>Eukaryota</taxon>
        <taxon>Metazoa</taxon>
        <taxon>Ecdysozoa</taxon>
        <taxon>Nematoda</taxon>
        <taxon>Enoplea</taxon>
        <taxon>Dorylaimia</taxon>
        <taxon>Dioctophymatida</taxon>
        <taxon>Dioctophymatoidea</taxon>
        <taxon>Soboliphymatidae</taxon>
        <taxon>Soboliphyme</taxon>
    </lineage>
</organism>
<comment type="similarity">
    <text evidence="2 4">Belongs to the Mediator complex subunit 20 family.</text>
</comment>
<evidence type="ECO:0000313" key="6">
    <source>
        <dbReference type="Proteomes" id="UP000270296"/>
    </source>
</evidence>
<dbReference type="EMBL" id="UZAM01007227">
    <property type="protein sequence ID" value="VDO97635.1"/>
    <property type="molecule type" value="Genomic_DNA"/>
</dbReference>
<dbReference type="Proteomes" id="UP000270296">
    <property type="component" value="Unassembled WGS sequence"/>
</dbReference>
<evidence type="ECO:0000256" key="2">
    <source>
        <dbReference type="ARBA" id="ARBA00010743"/>
    </source>
</evidence>
<sequence>MHVITCSEYPDTSFTLLGDAPDSSPYVTADLTFVQLISQLQGAFSVRPGSKMECRGNKYVLGDFFIKVSVVTMATSVKGVLIEVRICMLISDVPKPLLISG</sequence>
<evidence type="ECO:0000256" key="4">
    <source>
        <dbReference type="RuleBase" id="RU364152"/>
    </source>
</evidence>
<reference evidence="5 6" key="1">
    <citation type="submission" date="2018-11" db="EMBL/GenBank/DDBJ databases">
        <authorList>
            <consortium name="Pathogen Informatics"/>
        </authorList>
    </citation>
    <scope>NUCLEOTIDE SEQUENCE [LARGE SCALE GENOMIC DNA]</scope>
</reference>
<name>A0A3P8DPP2_9BILA</name>
<comment type="subunit">
    <text evidence="4">Component of the Mediator complex.</text>
</comment>
<comment type="function">
    <text evidence="4">Component of the Mediator complex, a coactivator involved in the regulated transcription of nearly all RNA polymerase II-dependent genes. Mediator functions as a bridge to convey information from gene-specific regulatory proteins to the basal RNA polymerase II transcription machinery. Mediator is recruited to promoters by direct interactions with regulatory proteins and serves as a scaffold for the assembly of a functional preinitiation complex with RNA polymerase II and the general transcription factors.</text>
</comment>
<dbReference type="InterPro" id="IPR013921">
    <property type="entry name" value="Mediator_Med20"/>
</dbReference>
<dbReference type="GO" id="GO:0006357">
    <property type="term" value="P:regulation of transcription by RNA polymerase II"/>
    <property type="evidence" value="ECO:0007669"/>
    <property type="project" value="InterPro"/>
</dbReference>
<comment type="subcellular location">
    <subcellularLocation>
        <location evidence="1 4">Nucleus</location>
    </subcellularLocation>
</comment>
<evidence type="ECO:0000256" key="3">
    <source>
        <dbReference type="ARBA" id="ARBA00023242"/>
    </source>
</evidence>
<keyword evidence="4" id="KW-0805">Transcription regulation</keyword>
<evidence type="ECO:0000256" key="1">
    <source>
        <dbReference type="ARBA" id="ARBA00004123"/>
    </source>
</evidence>
<evidence type="ECO:0000313" key="5">
    <source>
        <dbReference type="EMBL" id="VDO97635.1"/>
    </source>
</evidence>
<accession>A0A3P8DPP2</accession>
<dbReference type="AlphaFoldDB" id="A0A3P8DPP2"/>
<dbReference type="Pfam" id="PF08612">
    <property type="entry name" value="Med20"/>
    <property type="match status" value="1"/>
</dbReference>
<dbReference type="GO" id="GO:0003712">
    <property type="term" value="F:transcription coregulator activity"/>
    <property type="evidence" value="ECO:0007669"/>
    <property type="project" value="InterPro"/>
</dbReference>
<proteinExistence type="inferred from homology"/>
<keyword evidence="3 4" id="KW-0539">Nucleus</keyword>
<keyword evidence="4" id="KW-0010">Activator</keyword>
<keyword evidence="6" id="KW-1185">Reference proteome</keyword>
<dbReference type="GO" id="GO:0016592">
    <property type="term" value="C:mediator complex"/>
    <property type="evidence" value="ECO:0007669"/>
    <property type="project" value="InterPro"/>
</dbReference>
<keyword evidence="4" id="KW-0804">Transcription</keyword>